<dbReference type="InterPro" id="IPR007235">
    <property type="entry name" value="Glyco_trans_28_C"/>
</dbReference>
<keyword evidence="10" id="KW-1185">Reference proteome</keyword>
<dbReference type="EMBL" id="BDSP01000114">
    <property type="protein sequence ID" value="GAX17329.1"/>
    <property type="molecule type" value="Genomic_DNA"/>
</dbReference>
<comment type="similarity">
    <text evidence="2">Belongs to the glycosyltransferase 28 family.</text>
</comment>
<dbReference type="EC" id="2.4.1.141" evidence="3"/>
<dbReference type="PANTHER" id="PTHR12867">
    <property type="entry name" value="GLYCOSYL TRANSFERASE-RELATED"/>
    <property type="match status" value="1"/>
</dbReference>
<evidence type="ECO:0000256" key="6">
    <source>
        <dbReference type="ARBA" id="ARBA00022679"/>
    </source>
</evidence>
<comment type="subcellular location">
    <subcellularLocation>
        <location evidence="1">Endoplasmic reticulum</location>
    </subcellularLocation>
</comment>
<evidence type="ECO:0000256" key="7">
    <source>
        <dbReference type="ARBA" id="ARBA00022824"/>
    </source>
</evidence>
<evidence type="ECO:0000256" key="4">
    <source>
        <dbReference type="ARBA" id="ARBA00017468"/>
    </source>
</evidence>
<evidence type="ECO:0000256" key="5">
    <source>
        <dbReference type="ARBA" id="ARBA00022676"/>
    </source>
</evidence>
<dbReference type="GO" id="GO:0006488">
    <property type="term" value="P:dolichol-linked oligosaccharide biosynthetic process"/>
    <property type="evidence" value="ECO:0007669"/>
    <property type="project" value="InterPro"/>
</dbReference>
<evidence type="ECO:0000256" key="3">
    <source>
        <dbReference type="ARBA" id="ARBA00012614"/>
    </source>
</evidence>
<dbReference type="AlphaFoldDB" id="A0A1Z5JTR5"/>
<dbReference type="Gene3D" id="3.40.50.2000">
    <property type="entry name" value="Glycogen Phosphorylase B"/>
    <property type="match status" value="1"/>
</dbReference>
<accession>A0A1Z5JTR5</accession>
<name>A0A1Z5JTR5_FISSO</name>
<keyword evidence="7" id="KW-0256">Endoplasmic reticulum</keyword>
<dbReference type="PANTHER" id="PTHR12867:SF6">
    <property type="entry name" value="N-ACETYLGLUCOSAMINYLDIPHOSPHODOLICHOL N-ACETYLGLUCOSAMINYLTRANSFERASE"/>
    <property type="match status" value="1"/>
</dbReference>
<dbReference type="OrthoDB" id="39912at2759"/>
<keyword evidence="5 9" id="KW-0328">Glycosyltransferase</keyword>
<evidence type="ECO:0000313" key="10">
    <source>
        <dbReference type="Proteomes" id="UP000198406"/>
    </source>
</evidence>
<evidence type="ECO:0000259" key="8">
    <source>
        <dbReference type="Pfam" id="PF04101"/>
    </source>
</evidence>
<dbReference type="GO" id="GO:0005783">
    <property type="term" value="C:endoplasmic reticulum"/>
    <property type="evidence" value="ECO:0007669"/>
    <property type="project" value="UniProtKB-SubCell"/>
</dbReference>
<dbReference type="GO" id="GO:0004577">
    <property type="term" value="F:N-acetylglucosaminyldiphosphodolichol N-acetylglucosaminyltransferase activity"/>
    <property type="evidence" value="ECO:0007669"/>
    <property type="project" value="UniProtKB-EC"/>
</dbReference>
<dbReference type="Proteomes" id="UP000198406">
    <property type="component" value="Unassembled WGS sequence"/>
</dbReference>
<dbReference type="FunCoup" id="A0A1Z5JTR5">
    <property type="interactions" value="137"/>
</dbReference>
<protein>
    <recommendedName>
        <fullName evidence="4">UDP-N-acetylglucosamine transferase subunit ALG13</fullName>
        <ecNumber evidence="3">2.4.1.141</ecNumber>
    </recommendedName>
</protein>
<feature type="domain" description="Glycosyl transferase family 28 C-terminal" evidence="8">
    <location>
        <begin position="7"/>
        <end position="131"/>
    </location>
</feature>
<comment type="caution">
    <text evidence="9">The sequence shown here is derived from an EMBL/GenBank/DDBJ whole genome shotgun (WGS) entry which is preliminary data.</text>
</comment>
<proteinExistence type="inferred from homology"/>
<dbReference type="InterPro" id="IPR039042">
    <property type="entry name" value="Alg13-like"/>
</dbReference>
<reference evidence="9 10" key="1">
    <citation type="journal article" date="2015" name="Plant Cell">
        <title>Oil accumulation by the oleaginous diatom Fistulifera solaris as revealed by the genome and transcriptome.</title>
        <authorList>
            <person name="Tanaka T."/>
            <person name="Maeda Y."/>
            <person name="Veluchamy A."/>
            <person name="Tanaka M."/>
            <person name="Abida H."/>
            <person name="Marechal E."/>
            <person name="Bowler C."/>
            <person name="Muto M."/>
            <person name="Sunaga Y."/>
            <person name="Tanaka M."/>
            <person name="Yoshino T."/>
            <person name="Taniguchi T."/>
            <person name="Fukuda Y."/>
            <person name="Nemoto M."/>
            <person name="Matsumoto M."/>
            <person name="Wong P.S."/>
            <person name="Aburatani S."/>
            <person name="Fujibuchi W."/>
        </authorList>
    </citation>
    <scope>NUCLEOTIDE SEQUENCE [LARGE SCALE GENOMIC DNA]</scope>
    <source>
        <strain evidence="9 10">JPCC DA0580</strain>
    </source>
</reference>
<sequence>MSSKNKTILVTVGTTQFDDLVQCVTADQALQSMANLGYYRLVIQYGKGLRPSTISTKYEIEMICYDFKSSLQEDILQADLILSHAGAGTVMECLTLHRKLVAVINSKLMHNHQMELAVALQQRGHLYMVEQPQDLWIPELWEAIDQFDPLPHPAGDEYAFPRLLDEFCGFRNNSNSSKIQ</sequence>
<evidence type="ECO:0000313" key="9">
    <source>
        <dbReference type="EMBL" id="GAX17329.1"/>
    </source>
</evidence>
<gene>
    <name evidence="9" type="ORF">FisN_10Lh194</name>
</gene>
<evidence type="ECO:0000256" key="1">
    <source>
        <dbReference type="ARBA" id="ARBA00004240"/>
    </source>
</evidence>
<dbReference type="SUPFAM" id="SSF53756">
    <property type="entry name" value="UDP-Glycosyltransferase/glycogen phosphorylase"/>
    <property type="match status" value="1"/>
</dbReference>
<keyword evidence="6 9" id="KW-0808">Transferase</keyword>
<dbReference type="InParanoid" id="A0A1Z5JTR5"/>
<organism evidence="9 10">
    <name type="scientific">Fistulifera solaris</name>
    <name type="common">Oleaginous diatom</name>
    <dbReference type="NCBI Taxonomy" id="1519565"/>
    <lineage>
        <taxon>Eukaryota</taxon>
        <taxon>Sar</taxon>
        <taxon>Stramenopiles</taxon>
        <taxon>Ochrophyta</taxon>
        <taxon>Bacillariophyta</taxon>
        <taxon>Bacillariophyceae</taxon>
        <taxon>Bacillariophycidae</taxon>
        <taxon>Naviculales</taxon>
        <taxon>Naviculaceae</taxon>
        <taxon>Fistulifera</taxon>
    </lineage>
</organism>
<dbReference type="Pfam" id="PF04101">
    <property type="entry name" value="Glyco_tran_28_C"/>
    <property type="match status" value="1"/>
</dbReference>
<evidence type="ECO:0000256" key="2">
    <source>
        <dbReference type="ARBA" id="ARBA00006962"/>
    </source>
</evidence>